<dbReference type="Proteomes" id="UP000628442">
    <property type="component" value="Unassembled WGS sequence"/>
</dbReference>
<keyword evidence="3" id="KW-0804">Transcription</keyword>
<keyword evidence="1" id="KW-0805">Transcription regulation</keyword>
<evidence type="ECO:0000313" key="6">
    <source>
        <dbReference type="EMBL" id="QBI01515.1"/>
    </source>
</evidence>
<dbReference type="InterPro" id="IPR009057">
    <property type="entry name" value="Homeodomain-like_sf"/>
</dbReference>
<proteinExistence type="predicted"/>
<dbReference type="AlphaFoldDB" id="A0A411WXU3"/>
<dbReference type="InterPro" id="IPR018060">
    <property type="entry name" value="HTH_AraC"/>
</dbReference>
<dbReference type="InterPro" id="IPR050204">
    <property type="entry name" value="AraC_XylS_family_regulators"/>
</dbReference>
<dbReference type="SMART" id="SM00342">
    <property type="entry name" value="HTH_ARAC"/>
    <property type="match status" value="1"/>
</dbReference>
<evidence type="ECO:0000256" key="2">
    <source>
        <dbReference type="ARBA" id="ARBA00023125"/>
    </source>
</evidence>
<keyword evidence="2" id="KW-0238">DNA-binding</keyword>
<name>A0A411WXU3_9BURK</name>
<dbReference type="PANTHER" id="PTHR46796:SF13">
    <property type="entry name" value="HTH-TYPE TRANSCRIPTIONAL ACTIVATOR RHAS"/>
    <property type="match status" value="1"/>
</dbReference>
<dbReference type="EMBL" id="CP036401">
    <property type="protein sequence ID" value="QBI01515.1"/>
    <property type="molecule type" value="Genomic_DNA"/>
</dbReference>
<dbReference type="GO" id="GO:0003700">
    <property type="term" value="F:DNA-binding transcription factor activity"/>
    <property type="evidence" value="ECO:0007669"/>
    <property type="project" value="InterPro"/>
</dbReference>
<dbReference type="PANTHER" id="PTHR46796">
    <property type="entry name" value="HTH-TYPE TRANSCRIPTIONAL ACTIVATOR RHAS-RELATED"/>
    <property type="match status" value="1"/>
</dbReference>
<dbReference type="Pfam" id="PF12833">
    <property type="entry name" value="HTH_18"/>
    <property type="match status" value="1"/>
</dbReference>
<dbReference type="Proteomes" id="UP000292307">
    <property type="component" value="Chromosome"/>
</dbReference>
<dbReference type="InterPro" id="IPR032783">
    <property type="entry name" value="AraC_lig"/>
</dbReference>
<evidence type="ECO:0000313" key="8">
    <source>
        <dbReference type="Proteomes" id="UP000628442"/>
    </source>
</evidence>
<evidence type="ECO:0000313" key="5">
    <source>
        <dbReference type="EMBL" id="GGY35146.1"/>
    </source>
</evidence>
<dbReference type="OrthoDB" id="9789899at2"/>
<evidence type="ECO:0000256" key="1">
    <source>
        <dbReference type="ARBA" id="ARBA00023015"/>
    </source>
</evidence>
<evidence type="ECO:0000259" key="4">
    <source>
        <dbReference type="PROSITE" id="PS01124"/>
    </source>
</evidence>
<feature type="domain" description="HTH araC/xylS-type" evidence="4">
    <location>
        <begin position="269"/>
        <end position="367"/>
    </location>
</feature>
<dbReference type="SUPFAM" id="SSF51182">
    <property type="entry name" value="RmlC-like cupins"/>
    <property type="match status" value="1"/>
</dbReference>
<dbReference type="InterPro" id="IPR011051">
    <property type="entry name" value="RmlC_Cupin_sf"/>
</dbReference>
<protein>
    <submittedName>
        <fullName evidence="5">AraC family transcriptional regulator</fullName>
    </submittedName>
</protein>
<dbReference type="PROSITE" id="PS01124">
    <property type="entry name" value="HTH_ARAC_FAMILY_2"/>
    <property type="match status" value="1"/>
</dbReference>
<reference evidence="5" key="1">
    <citation type="journal article" date="2014" name="Int. J. Syst. Evol. Microbiol.">
        <title>Complete genome sequence of Corynebacterium casei LMG S-19264T (=DSM 44701T), isolated from a smear-ripened cheese.</title>
        <authorList>
            <consortium name="US DOE Joint Genome Institute (JGI-PGF)"/>
            <person name="Walter F."/>
            <person name="Albersmeier A."/>
            <person name="Kalinowski J."/>
            <person name="Ruckert C."/>
        </authorList>
    </citation>
    <scope>NUCLEOTIDE SEQUENCE</scope>
    <source>
        <strain evidence="5">KCTC 12343</strain>
    </source>
</reference>
<sequence length="370" mass="38807">MATGSTSSTGSTSFTSATSVTGFNRSASSAGNTSAAGASDTLSDVLRTVRLRGAVFYAVNVGPEWAVEAPASAEVAAMVVPGAGRVIEYHVLIEGTAWASLPGQPPVRLAPGDVVMFPQGDAHVMASAPGVPPLPFSMDWMRATHELPKPLPLAIHGNDLAWGDAARRTDGRSDIVCGFLGCDHGPFNPLLEALPRLLHVPADGDGAWLRQAMLQAACGVCGPGGGPGGGALAERISETMFIDAVRRHASRLPDHATGWLAGLRDRQVGRALALIHADPGHPWNVAQLAAAAALSRSAFCERFARLLGVSPARYLARWRMELAATLLRQGQAPVASIAFQVGYESEAAFTRAFARLVGMPPSRWRATQLQ</sequence>
<evidence type="ECO:0000313" key="7">
    <source>
        <dbReference type="Proteomes" id="UP000292307"/>
    </source>
</evidence>
<organism evidence="5 8">
    <name type="scientific">Pseudoduganella albidiflava</name>
    <dbReference type="NCBI Taxonomy" id="321983"/>
    <lineage>
        <taxon>Bacteria</taxon>
        <taxon>Pseudomonadati</taxon>
        <taxon>Pseudomonadota</taxon>
        <taxon>Betaproteobacteria</taxon>
        <taxon>Burkholderiales</taxon>
        <taxon>Oxalobacteraceae</taxon>
        <taxon>Telluria group</taxon>
        <taxon>Pseudoduganella</taxon>
    </lineage>
</organism>
<dbReference type="InterPro" id="IPR018062">
    <property type="entry name" value="HTH_AraC-typ_CS"/>
</dbReference>
<dbReference type="Pfam" id="PF12852">
    <property type="entry name" value="Cupin_6"/>
    <property type="match status" value="1"/>
</dbReference>
<reference evidence="6 7" key="2">
    <citation type="submission" date="2019-02" db="EMBL/GenBank/DDBJ databases">
        <title>Draft Genome Sequences of Six Type Strains of the Genus Massilia.</title>
        <authorList>
            <person name="Miess H."/>
            <person name="Frediansyhah A."/>
            <person name="Gross H."/>
        </authorList>
    </citation>
    <scope>NUCLEOTIDE SEQUENCE [LARGE SCALE GENOMIC DNA]</scope>
    <source>
        <strain evidence="6 7">DSM 17472</strain>
    </source>
</reference>
<dbReference type="RefSeq" id="WP_131145636.1">
    <property type="nucleotide sequence ID" value="NZ_BMWV01000003.1"/>
</dbReference>
<reference evidence="5" key="3">
    <citation type="submission" date="2022-12" db="EMBL/GenBank/DDBJ databases">
        <authorList>
            <person name="Sun Q."/>
            <person name="Kim S."/>
        </authorList>
    </citation>
    <scope>NUCLEOTIDE SEQUENCE</scope>
    <source>
        <strain evidence="5">KCTC 12343</strain>
    </source>
</reference>
<accession>A0A411WXU3</accession>
<dbReference type="Gene3D" id="1.10.10.60">
    <property type="entry name" value="Homeodomain-like"/>
    <property type="match status" value="2"/>
</dbReference>
<dbReference type="PROSITE" id="PS00041">
    <property type="entry name" value="HTH_ARAC_FAMILY_1"/>
    <property type="match status" value="1"/>
</dbReference>
<dbReference type="PRINTS" id="PR00032">
    <property type="entry name" value="HTHARAC"/>
</dbReference>
<dbReference type="SUPFAM" id="SSF46689">
    <property type="entry name" value="Homeodomain-like"/>
    <property type="match status" value="2"/>
</dbReference>
<evidence type="ECO:0000256" key="3">
    <source>
        <dbReference type="ARBA" id="ARBA00023163"/>
    </source>
</evidence>
<gene>
    <name evidence="6" type="ORF">EYF70_12135</name>
    <name evidence="5" type="ORF">GCM10007387_16390</name>
</gene>
<dbReference type="GO" id="GO:0043565">
    <property type="term" value="F:sequence-specific DNA binding"/>
    <property type="evidence" value="ECO:0007669"/>
    <property type="project" value="InterPro"/>
</dbReference>
<keyword evidence="7" id="KW-1185">Reference proteome</keyword>
<dbReference type="InterPro" id="IPR020449">
    <property type="entry name" value="Tscrpt_reg_AraC-type_HTH"/>
</dbReference>
<dbReference type="EMBL" id="BMWV01000003">
    <property type="protein sequence ID" value="GGY35146.1"/>
    <property type="molecule type" value="Genomic_DNA"/>
</dbReference>